<protein>
    <recommendedName>
        <fullName evidence="6">Cytochrome b5 heme-binding domain-containing protein</fullName>
    </recommendedName>
</protein>
<keyword evidence="8" id="KW-1185">Reference proteome</keyword>
<evidence type="ECO:0000256" key="5">
    <source>
        <dbReference type="SAM" id="Phobius"/>
    </source>
</evidence>
<dbReference type="PANTHER" id="PTHR19359">
    <property type="entry name" value="CYTOCHROME B5"/>
    <property type="match status" value="1"/>
</dbReference>
<accession>A0ABP0ZMK7</accession>
<keyword evidence="3" id="KW-0408">Iron</keyword>
<dbReference type="SUPFAM" id="SSF55856">
    <property type="entry name" value="Cytochrome b5-like heme/steroid binding domain"/>
    <property type="match status" value="1"/>
</dbReference>
<evidence type="ECO:0000259" key="6">
    <source>
        <dbReference type="PROSITE" id="PS50255"/>
    </source>
</evidence>
<evidence type="ECO:0000313" key="7">
    <source>
        <dbReference type="EMBL" id="CAK9439492.1"/>
    </source>
</evidence>
<dbReference type="PRINTS" id="PR00363">
    <property type="entry name" value="CYTOCHROMEB5"/>
</dbReference>
<proteinExistence type="inferred from homology"/>
<keyword evidence="5" id="KW-1133">Transmembrane helix</keyword>
<name>A0ABP0ZMK7_9ASCO</name>
<dbReference type="Proteomes" id="UP001497383">
    <property type="component" value="Chromosome 4"/>
</dbReference>
<dbReference type="PANTHER" id="PTHR19359:SF95">
    <property type="entry name" value="CYTOCHROME B5 TYPE B"/>
    <property type="match status" value="1"/>
</dbReference>
<keyword evidence="5" id="KW-0472">Membrane</keyword>
<reference evidence="7 8" key="1">
    <citation type="submission" date="2024-03" db="EMBL/GenBank/DDBJ databases">
        <authorList>
            <person name="Brejova B."/>
        </authorList>
    </citation>
    <scope>NUCLEOTIDE SEQUENCE [LARGE SCALE GENOMIC DNA]</scope>
    <source>
        <strain evidence="7 8">CBS 14171</strain>
    </source>
</reference>
<evidence type="ECO:0000313" key="8">
    <source>
        <dbReference type="Proteomes" id="UP001497383"/>
    </source>
</evidence>
<comment type="similarity">
    <text evidence="4">Belongs to the cytochrome b5 family.</text>
</comment>
<evidence type="ECO:0000256" key="2">
    <source>
        <dbReference type="ARBA" id="ARBA00022723"/>
    </source>
</evidence>
<dbReference type="PROSITE" id="PS50255">
    <property type="entry name" value="CYTOCHROME_B5_2"/>
    <property type="match status" value="1"/>
</dbReference>
<dbReference type="RefSeq" id="XP_066830530.1">
    <property type="nucleotide sequence ID" value="XM_066973719.1"/>
</dbReference>
<evidence type="ECO:0000256" key="4">
    <source>
        <dbReference type="ARBA" id="ARBA00038168"/>
    </source>
</evidence>
<gene>
    <name evidence="7" type="ORF">LODBEIA_P35920</name>
</gene>
<evidence type="ECO:0000256" key="3">
    <source>
        <dbReference type="ARBA" id="ARBA00023004"/>
    </source>
</evidence>
<dbReference type="EMBL" id="OZ022408">
    <property type="protein sequence ID" value="CAK9439492.1"/>
    <property type="molecule type" value="Genomic_DNA"/>
</dbReference>
<dbReference type="SMART" id="SM01117">
    <property type="entry name" value="Cyt-b5"/>
    <property type="match status" value="1"/>
</dbReference>
<keyword evidence="1" id="KW-0349">Heme</keyword>
<dbReference type="InterPro" id="IPR050668">
    <property type="entry name" value="Cytochrome_b5"/>
</dbReference>
<sequence>MSPCYLSLKQVKQHDKPHDLWMILYNKVYDLTEFQQDHIGGIEVLYDCGGSDATEAFEDVGHSDFAADLLEPFLVGEVRPEECREYRNNLLLVYKKREDVSNSSGNSTTKNYQRKGVITRWIEINGISLRNRFENDIDWKQYGDCISRWTSLLWLTCLAITSFALLILIQRLK</sequence>
<dbReference type="InterPro" id="IPR001199">
    <property type="entry name" value="Cyt_B5-like_heme/steroid-bd"/>
</dbReference>
<dbReference type="InterPro" id="IPR036400">
    <property type="entry name" value="Cyt_B5-like_heme/steroid_sf"/>
</dbReference>
<keyword evidence="5" id="KW-0812">Transmembrane</keyword>
<feature type="transmembrane region" description="Helical" evidence="5">
    <location>
        <begin position="149"/>
        <end position="169"/>
    </location>
</feature>
<dbReference type="Gene3D" id="3.10.120.10">
    <property type="entry name" value="Cytochrome b5-like heme/steroid binding domain"/>
    <property type="match status" value="1"/>
</dbReference>
<keyword evidence="2" id="KW-0479">Metal-binding</keyword>
<evidence type="ECO:0000256" key="1">
    <source>
        <dbReference type="ARBA" id="ARBA00022617"/>
    </source>
</evidence>
<feature type="domain" description="Cytochrome b5 heme-binding" evidence="6">
    <location>
        <begin position="3"/>
        <end position="79"/>
    </location>
</feature>
<dbReference type="GeneID" id="92208788"/>
<dbReference type="Pfam" id="PF00173">
    <property type="entry name" value="Cyt-b5"/>
    <property type="match status" value="1"/>
</dbReference>
<organism evidence="7 8">
    <name type="scientific">Lodderomyces beijingensis</name>
    <dbReference type="NCBI Taxonomy" id="1775926"/>
    <lineage>
        <taxon>Eukaryota</taxon>
        <taxon>Fungi</taxon>
        <taxon>Dikarya</taxon>
        <taxon>Ascomycota</taxon>
        <taxon>Saccharomycotina</taxon>
        <taxon>Pichiomycetes</taxon>
        <taxon>Debaryomycetaceae</taxon>
        <taxon>Candida/Lodderomyces clade</taxon>
        <taxon>Lodderomyces</taxon>
    </lineage>
</organism>